<evidence type="ECO:0000313" key="5">
    <source>
        <dbReference type="EMBL" id="KAK8845696.1"/>
    </source>
</evidence>
<dbReference type="InterPro" id="IPR019734">
    <property type="entry name" value="TPR_rpt"/>
</dbReference>
<name>A0ABR2GM68_9EUKA</name>
<organism evidence="4 6">
    <name type="scientific">Tritrichomonas musculus</name>
    <dbReference type="NCBI Taxonomy" id="1915356"/>
    <lineage>
        <taxon>Eukaryota</taxon>
        <taxon>Metamonada</taxon>
        <taxon>Parabasalia</taxon>
        <taxon>Tritrichomonadida</taxon>
        <taxon>Tritrichomonadidae</taxon>
        <taxon>Tritrichomonas</taxon>
    </lineage>
</organism>
<comment type="similarity">
    <text evidence="1">Belongs to the sel-1 family.</text>
</comment>
<comment type="caution">
    <text evidence="4">The sequence shown here is derived from an EMBL/GenBank/DDBJ whole genome shotgun (WGS) entry which is preliminary data.</text>
</comment>
<dbReference type="Gene3D" id="1.25.40.10">
    <property type="entry name" value="Tetratricopeptide repeat domain"/>
    <property type="match status" value="3"/>
</dbReference>
<dbReference type="InterPro" id="IPR011009">
    <property type="entry name" value="Kinase-like_dom_sf"/>
</dbReference>
<evidence type="ECO:0000259" key="3">
    <source>
        <dbReference type="PROSITE" id="PS50011"/>
    </source>
</evidence>
<dbReference type="PANTHER" id="PTHR11102:SF147">
    <property type="entry name" value="SEL1L ADAPTOR SUBUNIT OF ERAD E3 UBIQUITIN LIGASE"/>
    <property type="match status" value="1"/>
</dbReference>
<dbReference type="SMART" id="SM00220">
    <property type="entry name" value="S_TKc"/>
    <property type="match status" value="1"/>
</dbReference>
<dbReference type="Proteomes" id="UP001470230">
    <property type="component" value="Unassembled WGS sequence"/>
</dbReference>
<evidence type="ECO:0000313" key="4">
    <source>
        <dbReference type="EMBL" id="KAK8835009.1"/>
    </source>
</evidence>
<feature type="region of interest" description="Disordered" evidence="2">
    <location>
        <begin position="1409"/>
        <end position="1428"/>
    </location>
</feature>
<dbReference type="SUPFAM" id="SSF81901">
    <property type="entry name" value="HCP-like"/>
    <property type="match status" value="6"/>
</dbReference>
<keyword evidence="6" id="KW-1185">Reference proteome</keyword>
<dbReference type="InterPro" id="IPR000719">
    <property type="entry name" value="Prot_kinase_dom"/>
</dbReference>
<reference evidence="4 6" key="1">
    <citation type="submission" date="2024-04" db="EMBL/GenBank/DDBJ databases">
        <title>Tritrichomonas musculus Genome.</title>
        <authorList>
            <person name="Alves-Ferreira E."/>
            <person name="Grigg M."/>
            <person name="Lorenzi H."/>
            <person name="Galac M."/>
        </authorList>
    </citation>
    <scope>NUCLEOTIDE SEQUENCE [LARGE SCALE GENOMIC DNA]</scope>
    <source>
        <strain evidence="4 6">EAF2021</strain>
    </source>
</reference>
<sequence>MQKQYLKDITSQCTKMKDDITDATLKKLYNQLSFFYFSYFYSLNQNNVPSNIEEIQNDIQSYLIAYLGKFKFLTYHFPDCIQGKSSSPTIDVVICAESECIIIQQISDEIIKEIIAKLKSQNISLLNVTKNFHGQKTDEEKIATQEIYNFINKGRFDTQNNTNHFVNYTIQSIVGFSIRRFYFPTFYFKDPSFFIFNQDKKKIILQSIIQNLNKSMISFLEGYDEKCIKEINKNDLPKDLRKQKIDFNENDFIEIRHIMGNDKFILKLVMHRETLYIFIMKLVPDYHVLDKHEVDFVNNYLDFELMPFYGFVKRKEQIVGFIYEFMPNGTLTSCILSSEKQLDEPYLLLIIIRLYQAIQYLHSRSLIHRDLKPDNILLDHDFLPYISDFETIRSVQNADSKDNTASKYFSSPELNGGDNVSFPTDIYSFGKIIFFMFEKKKDISIDTIPMTKGSINIQNLCRKCVSYIADERPKLDDIKSSLINEINSFSFGKYFYDKESFMKPPGLFTFISNVYVFLNTTDQQNSFFMKYQSFLGQASLVKKVKNFINIKTSNQFQSSLDTSQYLYDLGIKIFQGKGVDQDYTLSRFFFEEAARMNNPNALYILGFIYSKGLGVERDYQKALDYFKKASESNLPDAFNALGFHYLKGLGCEPNYLKAKKFFEYASEKNNTNAFVNLGFIYLDGLGVKQDVLKAIAFFEKSGKLKNSEGYYNLGVLYIEGNYVQKNFEKARMYFQHSADQYNLEALNYLGIIYMNGTGVERDLKLAKYYFNLAAQQNCSNSLNNLGKLSFEIGNFAEAVNFFNKSAQQGNPGALYNLANLYLQGIGVDQDYSMTIKYLYFAAQKNYSVAFLRLGIFLCEGIIIKQDYLVARQYFEKAFSLGNSDASNCLGYLYYHGFPNITKNLNLARKYFELSAEKNNSSGLFNLGLLYQNGEGVEQNYSKAISYYNLSAKYGNPYAYLQLGILYQEGQCVQMNCKKAIEYYELILKQIEEPFALVNLGNIYYNGIGVVRDYPRAKYYYEKAAKHNNSIAIHNLGTMYFNGNGVVKDYGKAREYFEESANLLNSFSYCMLGFIYYKGFGVQIDLKKARLYFEKSSYQNNANAYLFLANMYYNGEGVIKDYKKAKKYYEYSAELNNPTALFHLGKIYSDYDEINFQKSIQYYSKCTGIDKYSIKSLSPENQYQTMPLFNEYRYPAYNDLGLIYLIEYKNVDESKRFIKISAFSEYPFGQNNFGLLWQFYSNNDKYAEVEADHMYARASEKYFALSEYNRGYLKEKENNIKESIKFYKLASDHEKVKLIFRNIVHFDIRLEVSKIFILCYTNLKLCSYYLSVLDIKESRKYFIRSVTKIILFIQVLKRLYNLKFKYENKQISFLKKLILGFPLFNLKNQFKLNEILDPDIFDYFTNDENNPEPEEEDFRDNSDTSDDFLDENDKKIKEKIDKMFEDKEKDNDMKFEEEEDTYEHHEEEEICDENDQFFNDPGKYFDDYINNEEKRKKFIKEINEIIEIMKSILYTPPYSILFGRIRLHQNALTVTRIKENINEEFYKGFGLAI</sequence>
<accession>A0ABR2GM68</accession>
<proteinExistence type="inferred from homology"/>
<protein>
    <recommendedName>
        <fullName evidence="3">Protein kinase domain-containing protein</fullName>
    </recommendedName>
</protein>
<dbReference type="CDD" id="cd00180">
    <property type="entry name" value="PKc"/>
    <property type="match status" value="1"/>
</dbReference>
<evidence type="ECO:0000313" key="6">
    <source>
        <dbReference type="Proteomes" id="UP001470230"/>
    </source>
</evidence>
<dbReference type="PROSITE" id="PS50011">
    <property type="entry name" value="PROTEIN_KINASE_DOM"/>
    <property type="match status" value="1"/>
</dbReference>
<dbReference type="EMBL" id="JAPFFF010000250">
    <property type="protein sequence ID" value="KAK8835009.1"/>
    <property type="molecule type" value="Genomic_DNA"/>
</dbReference>
<feature type="domain" description="Protein kinase" evidence="3">
    <location>
        <begin position="253"/>
        <end position="483"/>
    </location>
</feature>
<dbReference type="SMART" id="SM00671">
    <property type="entry name" value="SEL1"/>
    <property type="match status" value="18"/>
</dbReference>
<dbReference type="InterPro" id="IPR011990">
    <property type="entry name" value="TPR-like_helical_dom_sf"/>
</dbReference>
<dbReference type="Pfam" id="PF00069">
    <property type="entry name" value="Pkinase"/>
    <property type="match status" value="1"/>
</dbReference>
<evidence type="ECO:0000256" key="1">
    <source>
        <dbReference type="ARBA" id="ARBA00038101"/>
    </source>
</evidence>
<dbReference type="InterPro" id="IPR006597">
    <property type="entry name" value="Sel1-like"/>
</dbReference>
<dbReference type="Gene3D" id="1.10.510.10">
    <property type="entry name" value="Transferase(Phosphotransferase) domain 1"/>
    <property type="match status" value="1"/>
</dbReference>
<dbReference type="PROSITE" id="PS00108">
    <property type="entry name" value="PROTEIN_KINASE_ST"/>
    <property type="match status" value="1"/>
</dbReference>
<dbReference type="EMBL" id="JAPFFF010000030">
    <property type="protein sequence ID" value="KAK8845696.1"/>
    <property type="molecule type" value="Genomic_DNA"/>
</dbReference>
<dbReference type="PANTHER" id="PTHR11102">
    <property type="entry name" value="SEL-1-LIKE PROTEIN"/>
    <property type="match status" value="1"/>
</dbReference>
<dbReference type="InterPro" id="IPR050767">
    <property type="entry name" value="Sel1_AlgK"/>
</dbReference>
<dbReference type="Pfam" id="PF08238">
    <property type="entry name" value="Sel1"/>
    <property type="match status" value="17"/>
</dbReference>
<dbReference type="SUPFAM" id="SSF56112">
    <property type="entry name" value="Protein kinase-like (PK-like)"/>
    <property type="match status" value="1"/>
</dbReference>
<evidence type="ECO:0000256" key="2">
    <source>
        <dbReference type="SAM" id="MobiDB-lite"/>
    </source>
</evidence>
<gene>
    <name evidence="4" type="ORF">M9Y10_019455</name>
    <name evidence="5" type="ORF">M9Y10_020614</name>
</gene>
<dbReference type="SMART" id="SM00028">
    <property type="entry name" value="TPR"/>
    <property type="match status" value="7"/>
</dbReference>
<dbReference type="InterPro" id="IPR008271">
    <property type="entry name" value="Ser/Thr_kinase_AS"/>
</dbReference>